<gene>
    <name evidence="2" type="ORF">BYL167_LOCUS75194</name>
</gene>
<feature type="compositionally biased region" description="Low complexity" evidence="1">
    <location>
        <begin position="27"/>
        <end position="39"/>
    </location>
</feature>
<reference evidence="2" key="1">
    <citation type="submission" date="2021-02" db="EMBL/GenBank/DDBJ databases">
        <authorList>
            <person name="Nowell W R."/>
        </authorList>
    </citation>
    <scope>NUCLEOTIDE SEQUENCE</scope>
</reference>
<evidence type="ECO:0000256" key="1">
    <source>
        <dbReference type="SAM" id="MobiDB-lite"/>
    </source>
</evidence>
<name>A0A8S3GH29_9BILA</name>
<accession>A0A8S3GH29</accession>
<feature type="region of interest" description="Disordered" evidence="1">
    <location>
        <begin position="71"/>
        <end position="103"/>
    </location>
</feature>
<feature type="non-terminal residue" evidence="2">
    <location>
        <position position="1"/>
    </location>
</feature>
<dbReference type="EMBL" id="CAJOBH010268842">
    <property type="protein sequence ID" value="CAF5163197.1"/>
    <property type="molecule type" value="Genomic_DNA"/>
</dbReference>
<dbReference type="Proteomes" id="UP000681967">
    <property type="component" value="Unassembled WGS sequence"/>
</dbReference>
<evidence type="ECO:0000313" key="3">
    <source>
        <dbReference type="Proteomes" id="UP000681967"/>
    </source>
</evidence>
<organism evidence="2 3">
    <name type="scientific">Rotaria magnacalcarata</name>
    <dbReference type="NCBI Taxonomy" id="392030"/>
    <lineage>
        <taxon>Eukaryota</taxon>
        <taxon>Metazoa</taxon>
        <taxon>Spiralia</taxon>
        <taxon>Gnathifera</taxon>
        <taxon>Rotifera</taxon>
        <taxon>Eurotatoria</taxon>
        <taxon>Bdelloidea</taxon>
        <taxon>Philodinida</taxon>
        <taxon>Philodinidae</taxon>
        <taxon>Rotaria</taxon>
    </lineage>
</organism>
<evidence type="ECO:0000313" key="2">
    <source>
        <dbReference type="EMBL" id="CAF5163197.1"/>
    </source>
</evidence>
<protein>
    <submittedName>
        <fullName evidence="2">Uncharacterized protein</fullName>
    </submittedName>
</protein>
<proteinExistence type="predicted"/>
<sequence>HADDRDYFQASTSNSSSSPHTAQDSDTFTTLSNTNNNTNKFRSFDSSSSSTNGGVSAFLKEIPSRKLNMYINPREMPPLPPAATLKRTSLMSSMKTNLDADDL</sequence>
<feature type="region of interest" description="Disordered" evidence="1">
    <location>
        <begin position="1"/>
        <end position="55"/>
    </location>
</feature>
<comment type="caution">
    <text evidence="2">The sequence shown here is derived from an EMBL/GenBank/DDBJ whole genome shotgun (WGS) entry which is preliminary data.</text>
</comment>
<dbReference type="AlphaFoldDB" id="A0A8S3GH29"/>
<feature type="compositionally biased region" description="Polar residues" evidence="1">
    <location>
        <begin position="86"/>
        <end position="96"/>
    </location>
</feature>